<feature type="site" description="Important for substrate specificity" evidence="4">
    <location>
        <position position="259"/>
    </location>
</feature>
<dbReference type="HAMAP" id="MF_01963">
    <property type="entry name" value="MTAP"/>
    <property type="match status" value="1"/>
</dbReference>
<reference evidence="6 7" key="1">
    <citation type="journal article" date="2018" name="Mol. Biol. Evol.">
        <title>Broad Genomic Sampling Reveals a Smut Pathogenic Ancestry of the Fungal Clade Ustilaginomycotina.</title>
        <authorList>
            <person name="Kijpornyongpan T."/>
            <person name="Mondo S.J."/>
            <person name="Barry K."/>
            <person name="Sandor L."/>
            <person name="Lee J."/>
            <person name="Lipzen A."/>
            <person name="Pangilinan J."/>
            <person name="LaButti K."/>
            <person name="Hainaut M."/>
            <person name="Henrissat B."/>
            <person name="Grigoriev I.V."/>
            <person name="Spatafora J.W."/>
            <person name="Aime M.C."/>
        </authorList>
    </citation>
    <scope>NUCLEOTIDE SEQUENCE [LARGE SCALE GENOMIC DNA]</scope>
    <source>
        <strain evidence="6 7">MCA 4658</strain>
    </source>
</reference>
<dbReference type="PANTHER" id="PTHR42679">
    <property type="entry name" value="S-METHYL-5'-THIOADENOSINE PHOSPHORYLASE"/>
    <property type="match status" value="1"/>
</dbReference>
<feature type="binding site" evidence="4">
    <location>
        <begin position="246"/>
        <end position="248"/>
    </location>
    <ligand>
        <name>substrate</name>
    </ligand>
</feature>
<comment type="similarity">
    <text evidence="4">Belongs to the PNP/MTAP phosphorylase family. MTAP subfamily.</text>
</comment>
<evidence type="ECO:0000256" key="2">
    <source>
        <dbReference type="ARBA" id="ARBA00022679"/>
    </source>
</evidence>
<feature type="binding site" evidence="4">
    <location>
        <begin position="80"/>
        <end position="81"/>
    </location>
    <ligand>
        <name>phosphate</name>
        <dbReference type="ChEBI" id="CHEBI:43474"/>
    </ligand>
</feature>
<dbReference type="OrthoDB" id="431409at2759"/>
<proteinExistence type="inferred from homology"/>
<comment type="pathway">
    <text evidence="4">Amino-acid biosynthesis; L-methionine biosynthesis via salvage pathway; S-methyl-5-thio-alpha-D-ribose 1-phosphate from S-methyl-5'-thioadenosine (phosphorylase route): step 1/1.</text>
</comment>
<dbReference type="GO" id="GO:0017061">
    <property type="term" value="F:S-methyl-5-thioadenosine phosphorylase activity"/>
    <property type="evidence" value="ECO:0007669"/>
    <property type="project" value="UniProtKB-UniRule"/>
</dbReference>
<dbReference type="GO" id="GO:0019509">
    <property type="term" value="P:L-methionine salvage from methylthioadenosine"/>
    <property type="evidence" value="ECO:0007669"/>
    <property type="project" value="UniProtKB-UniRule"/>
</dbReference>
<dbReference type="EMBL" id="KZ819352">
    <property type="protein sequence ID" value="PWN46023.1"/>
    <property type="molecule type" value="Genomic_DNA"/>
</dbReference>
<dbReference type="InterPro" id="IPR035994">
    <property type="entry name" value="Nucleoside_phosphorylase_sf"/>
</dbReference>
<keyword evidence="3 4" id="KW-0660">Purine salvage</keyword>
<name>A0A316WDZ6_9BASI</name>
<dbReference type="InterPro" id="IPR000845">
    <property type="entry name" value="Nucleoside_phosphorylase_d"/>
</dbReference>
<dbReference type="GO" id="GO:0005634">
    <property type="term" value="C:nucleus"/>
    <property type="evidence" value="ECO:0007669"/>
    <property type="project" value="UniProtKB-SubCell"/>
</dbReference>
<dbReference type="AlphaFoldDB" id="A0A316WDZ6"/>
<feature type="binding site" evidence="4">
    <location>
        <begin position="113"/>
        <end position="114"/>
    </location>
    <ligand>
        <name>phosphate</name>
        <dbReference type="ChEBI" id="CHEBI:43474"/>
    </ligand>
</feature>
<organism evidence="6 7">
    <name type="scientific">Ceraceosorus guamensis</name>
    <dbReference type="NCBI Taxonomy" id="1522189"/>
    <lineage>
        <taxon>Eukaryota</taxon>
        <taxon>Fungi</taxon>
        <taxon>Dikarya</taxon>
        <taxon>Basidiomycota</taxon>
        <taxon>Ustilaginomycotina</taxon>
        <taxon>Exobasidiomycetes</taxon>
        <taxon>Ceraceosorales</taxon>
        <taxon>Ceraceosoraceae</taxon>
        <taxon>Ceraceosorus</taxon>
    </lineage>
</organism>
<dbReference type="Gene3D" id="3.40.50.1580">
    <property type="entry name" value="Nucleoside phosphorylase domain"/>
    <property type="match status" value="1"/>
</dbReference>
<evidence type="ECO:0000313" key="6">
    <source>
        <dbReference type="EMBL" id="PWN46023.1"/>
    </source>
</evidence>
<evidence type="ECO:0000256" key="4">
    <source>
        <dbReference type="HAMAP-Rule" id="MF_03155"/>
    </source>
</evidence>
<comment type="subcellular location">
    <subcellularLocation>
        <location evidence="4">Cytoplasm</location>
    </subcellularLocation>
    <subcellularLocation>
        <location evidence="4">Nucleus</location>
    </subcellularLocation>
</comment>
<evidence type="ECO:0000256" key="1">
    <source>
        <dbReference type="ARBA" id="ARBA00022676"/>
    </source>
</evidence>
<feature type="domain" description="Nucleoside phosphorylase" evidence="5">
    <location>
        <begin position="30"/>
        <end position="281"/>
    </location>
</feature>
<sequence>MSTPSGQAAANAANKAVAPSPAQLKEWNIRVGIIGGSGIYKLEGFQLVATVNPQTPWGYPSSPITISKNASGTHVAFLARHGLTHSFTPSTVPVPANIASLKSLGVKAILAFSAVGSLREEIAPKDFVVPSQIIDRTKGIRRGSFFGEGEDKGVVAHAMFGDPFCETLRPLVEKIARETLAKVAPNVKVHGNKTAVCMEGPQFSTRAESLMYRAWGGDIINMSALPEAKLAREAELAYALIATATDYDAWRPSEESVGVAEVIACLVANVQASQKVTAALVDPIHALVKDDESELVKKHEGTMRDSIMTRSEAIPESVKPRIRYILPWFAA</sequence>
<dbReference type="SUPFAM" id="SSF53167">
    <property type="entry name" value="Purine and uridine phosphorylases"/>
    <property type="match status" value="1"/>
</dbReference>
<dbReference type="InterPro" id="IPR010044">
    <property type="entry name" value="MTAP"/>
</dbReference>
<dbReference type="STRING" id="1522189.A0A316WDZ6"/>
<keyword evidence="7" id="KW-1185">Reference proteome</keyword>
<evidence type="ECO:0000256" key="3">
    <source>
        <dbReference type="ARBA" id="ARBA00022726"/>
    </source>
</evidence>
<dbReference type="Proteomes" id="UP000245783">
    <property type="component" value="Unassembled WGS sequence"/>
</dbReference>
<keyword evidence="2 4" id="KW-0808">Transferase</keyword>
<dbReference type="Pfam" id="PF01048">
    <property type="entry name" value="PNP_UDP_1"/>
    <property type="match status" value="1"/>
</dbReference>
<evidence type="ECO:0000313" key="7">
    <source>
        <dbReference type="Proteomes" id="UP000245783"/>
    </source>
</evidence>
<keyword evidence="4" id="KW-0539">Nucleus</keyword>
<dbReference type="EC" id="2.4.2.28" evidence="4"/>
<dbReference type="GeneID" id="37033465"/>
<dbReference type="GO" id="GO:0005829">
    <property type="term" value="C:cytosol"/>
    <property type="evidence" value="ECO:0007669"/>
    <property type="project" value="TreeGrafter"/>
</dbReference>
<gene>
    <name evidence="6" type="ORF">IE81DRAFT_284574</name>
</gene>
<dbReference type="FunCoup" id="A0A316WDZ6">
    <property type="interactions" value="281"/>
</dbReference>
<dbReference type="FunFam" id="3.40.50.1580:FF:000008">
    <property type="entry name" value="S-methyl-5'-thioadenosine phosphorylase"/>
    <property type="match status" value="1"/>
</dbReference>
<feature type="binding site" evidence="4">
    <location>
        <position position="37"/>
    </location>
    <ligand>
        <name>phosphate</name>
        <dbReference type="ChEBI" id="CHEBI:43474"/>
    </ligand>
</feature>
<dbReference type="UniPathway" id="UPA00904">
    <property type="reaction ID" value="UER00873"/>
</dbReference>
<comment type="catalytic activity">
    <reaction evidence="4">
        <text>S-methyl-5'-thioadenosine + phosphate = 5-(methylsulfanyl)-alpha-D-ribose 1-phosphate + adenine</text>
        <dbReference type="Rhea" id="RHEA:11852"/>
        <dbReference type="ChEBI" id="CHEBI:16708"/>
        <dbReference type="ChEBI" id="CHEBI:17509"/>
        <dbReference type="ChEBI" id="CHEBI:43474"/>
        <dbReference type="ChEBI" id="CHEBI:58533"/>
        <dbReference type="EC" id="2.4.2.28"/>
    </reaction>
</comment>
<comment type="subunit">
    <text evidence="4">Homotrimer.</text>
</comment>
<protein>
    <recommendedName>
        <fullName evidence="4">S-methyl-5'-thioadenosine phosphorylase</fullName>
        <ecNumber evidence="4">2.4.2.28</ecNumber>
    </recommendedName>
    <alternativeName>
        <fullName evidence="4">5'-methylthioadenosine phosphorylase</fullName>
        <shortName evidence="4">MTA phosphorylase</shortName>
        <shortName evidence="4">MTAP</shortName>
        <shortName evidence="4">MTAPase</shortName>
    </alternativeName>
</protein>
<dbReference type="GO" id="GO:0006166">
    <property type="term" value="P:purine ribonucleoside salvage"/>
    <property type="evidence" value="ECO:0007669"/>
    <property type="project" value="UniProtKB-KW"/>
</dbReference>
<evidence type="ECO:0000259" key="5">
    <source>
        <dbReference type="Pfam" id="PF01048"/>
    </source>
</evidence>
<dbReference type="CDD" id="cd09010">
    <property type="entry name" value="MTAP_SsMTAPII_like_MTIP"/>
    <property type="match status" value="1"/>
</dbReference>
<comment type="function">
    <text evidence="4">Catalyzes the reversible phosphorylation of S-methyl-5'-thioadenosine (MTA) to adenine and 5-methylthioribose-1-phosphate. Involved in the breakdown of MTA, a major by-product of polyamine biosynthesis. Responsible for the first step in the methionine salvage pathway after MTA has been generated from S-adenosylmethionine. Has broad substrate specificity with 6-aminopurine nucleosides as preferred substrates.</text>
</comment>
<dbReference type="NCBIfam" id="TIGR01694">
    <property type="entry name" value="MTAP"/>
    <property type="match status" value="1"/>
</dbReference>
<dbReference type="InParanoid" id="A0A316WDZ6"/>
<dbReference type="PANTHER" id="PTHR42679:SF2">
    <property type="entry name" value="S-METHYL-5'-THIOADENOSINE PHOSPHORYLASE"/>
    <property type="match status" value="1"/>
</dbReference>
<keyword evidence="1 4" id="KW-0328">Glycosyltransferase</keyword>
<feature type="site" description="Important for substrate specificity" evidence="4">
    <location>
        <position position="204"/>
    </location>
</feature>
<keyword evidence="4" id="KW-0963">Cytoplasm</keyword>
<dbReference type="RefSeq" id="XP_025373183.1">
    <property type="nucleotide sequence ID" value="XM_025511595.1"/>
</dbReference>
<feature type="binding site" evidence="4">
    <location>
        <position position="223"/>
    </location>
    <ligand>
        <name>phosphate</name>
        <dbReference type="ChEBI" id="CHEBI:43474"/>
    </ligand>
</feature>
<feature type="binding site" evidence="4">
    <location>
        <position position="222"/>
    </location>
    <ligand>
        <name>substrate</name>
    </ligand>
</feature>
<accession>A0A316WDZ6</accession>